<feature type="transmembrane region" description="Helical" evidence="6">
    <location>
        <begin position="218"/>
        <end position="240"/>
    </location>
</feature>
<dbReference type="EMBL" id="JALJOS010000024">
    <property type="protein sequence ID" value="KAK9825498.1"/>
    <property type="molecule type" value="Genomic_DNA"/>
</dbReference>
<feature type="transmembrane region" description="Helical" evidence="6">
    <location>
        <begin position="155"/>
        <end position="177"/>
    </location>
</feature>
<feature type="transmembrane region" description="Helical" evidence="6">
    <location>
        <begin position="183"/>
        <end position="206"/>
    </location>
</feature>
<keyword evidence="3 6" id="KW-0812">Transmembrane</keyword>
<dbReference type="GO" id="GO:0016020">
    <property type="term" value="C:membrane"/>
    <property type="evidence" value="ECO:0007669"/>
    <property type="project" value="UniProtKB-SubCell"/>
</dbReference>
<evidence type="ECO:0000256" key="5">
    <source>
        <dbReference type="ARBA" id="ARBA00023136"/>
    </source>
</evidence>
<sequence>MLCSFPKVDVPAARLRSEVPCTTCRRSQTAARRLTCRLQQSNLPLQALKCTIARFRQRQKPLQQSFSIHASETDGLPADTPQGLEASLGRLATSLANWFPLWVAAGCLLALWHPPVALWFRKDYVTAGLAITMLAMGTTLTFRDLTDLLKFPGRVALGAVLQYTIMPLMGFAVSRLAGLSTPYAIGVCTVASCPGGTASNVVTFLARADVALSVMMTTVSTLAAAVATPLLTQLLVGTLVPVDALALTWSTFQVVVIPVLGGACLNQQFPRVVKRAAPFAPLVAVVMVALICASIVAQNAAAVKTAGLHLIGAILALHMGGFALGYGVSRGAGVPERQARTNSIEVGMQNSALAAVLCSIHFPAHPLAPVPCAISACLHSLLGSALAGLWRMQPPPAIHESLSAPA</sequence>
<comment type="similarity">
    <text evidence="2">Belongs to the bile acid:sodium symporter (BASS) (TC 2.A.28) family.</text>
</comment>
<dbReference type="Proteomes" id="UP001438707">
    <property type="component" value="Unassembled WGS sequence"/>
</dbReference>
<dbReference type="Gene3D" id="1.20.1530.20">
    <property type="match status" value="1"/>
</dbReference>
<evidence type="ECO:0000313" key="8">
    <source>
        <dbReference type="Proteomes" id="UP001438707"/>
    </source>
</evidence>
<dbReference type="InterPro" id="IPR004710">
    <property type="entry name" value="Bilac:Na_transpt"/>
</dbReference>
<dbReference type="InterPro" id="IPR002657">
    <property type="entry name" value="BilAc:Na_symport/Acr3"/>
</dbReference>
<name>A0AAW1QVC1_9CHLO</name>
<feature type="transmembrane region" description="Helical" evidence="6">
    <location>
        <begin position="246"/>
        <end position="265"/>
    </location>
</feature>
<dbReference type="PANTHER" id="PTHR10361:SF28">
    <property type="entry name" value="P3 PROTEIN-RELATED"/>
    <property type="match status" value="1"/>
</dbReference>
<organism evidence="7 8">
    <name type="scientific">Apatococcus lobatus</name>
    <dbReference type="NCBI Taxonomy" id="904363"/>
    <lineage>
        <taxon>Eukaryota</taxon>
        <taxon>Viridiplantae</taxon>
        <taxon>Chlorophyta</taxon>
        <taxon>core chlorophytes</taxon>
        <taxon>Trebouxiophyceae</taxon>
        <taxon>Chlorellales</taxon>
        <taxon>Chlorellaceae</taxon>
        <taxon>Apatococcus</taxon>
    </lineage>
</organism>
<evidence type="ECO:0000256" key="4">
    <source>
        <dbReference type="ARBA" id="ARBA00022989"/>
    </source>
</evidence>
<evidence type="ECO:0000313" key="7">
    <source>
        <dbReference type="EMBL" id="KAK9825498.1"/>
    </source>
</evidence>
<accession>A0AAW1QVC1</accession>
<proteinExistence type="inferred from homology"/>
<dbReference type="PANTHER" id="PTHR10361">
    <property type="entry name" value="SODIUM-BILE ACID COTRANSPORTER"/>
    <property type="match status" value="1"/>
</dbReference>
<keyword evidence="4 6" id="KW-1133">Transmembrane helix</keyword>
<comment type="subcellular location">
    <subcellularLocation>
        <location evidence="1">Membrane</location>
        <topology evidence="1">Multi-pass membrane protein</topology>
    </subcellularLocation>
</comment>
<gene>
    <name evidence="7" type="ORF">WJX74_001452</name>
</gene>
<evidence type="ECO:0000256" key="1">
    <source>
        <dbReference type="ARBA" id="ARBA00004141"/>
    </source>
</evidence>
<dbReference type="GO" id="GO:0009941">
    <property type="term" value="C:chloroplast envelope"/>
    <property type="evidence" value="ECO:0007669"/>
    <property type="project" value="UniProtKB-ARBA"/>
</dbReference>
<dbReference type="AlphaFoldDB" id="A0AAW1QVC1"/>
<keyword evidence="5 6" id="KW-0472">Membrane</keyword>
<protein>
    <submittedName>
        <fullName evidence="7">Uncharacterized protein</fullName>
    </submittedName>
</protein>
<evidence type="ECO:0000256" key="2">
    <source>
        <dbReference type="ARBA" id="ARBA00006528"/>
    </source>
</evidence>
<reference evidence="7 8" key="1">
    <citation type="journal article" date="2024" name="Nat. Commun.">
        <title>Phylogenomics reveals the evolutionary origins of lichenization in chlorophyte algae.</title>
        <authorList>
            <person name="Puginier C."/>
            <person name="Libourel C."/>
            <person name="Otte J."/>
            <person name="Skaloud P."/>
            <person name="Haon M."/>
            <person name="Grisel S."/>
            <person name="Petersen M."/>
            <person name="Berrin J.G."/>
            <person name="Delaux P.M."/>
            <person name="Dal Grande F."/>
            <person name="Keller J."/>
        </authorList>
    </citation>
    <scope>NUCLEOTIDE SEQUENCE [LARGE SCALE GENOMIC DNA]</scope>
    <source>
        <strain evidence="7 8">SAG 2145</strain>
    </source>
</reference>
<dbReference type="Pfam" id="PF01758">
    <property type="entry name" value="SBF"/>
    <property type="match status" value="1"/>
</dbReference>
<evidence type="ECO:0000256" key="3">
    <source>
        <dbReference type="ARBA" id="ARBA00022692"/>
    </source>
</evidence>
<feature type="transmembrane region" description="Helical" evidence="6">
    <location>
        <begin position="308"/>
        <end position="328"/>
    </location>
</feature>
<feature type="transmembrane region" description="Helical" evidence="6">
    <location>
        <begin position="277"/>
        <end position="296"/>
    </location>
</feature>
<evidence type="ECO:0000256" key="6">
    <source>
        <dbReference type="SAM" id="Phobius"/>
    </source>
</evidence>
<feature type="transmembrane region" description="Helical" evidence="6">
    <location>
        <begin position="95"/>
        <end position="112"/>
    </location>
</feature>
<comment type="caution">
    <text evidence="7">The sequence shown here is derived from an EMBL/GenBank/DDBJ whole genome shotgun (WGS) entry which is preliminary data.</text>
</comment>
<dbReference type="InterPro" id="IPR038770">
    <property type="entry name" value="Na+/solute_symporter_sf"/>
</dbReference>
<keyword evidence="8" id="KW-1185">Reference proteome</keyword>